<evidence type="ECO:0000256" key="3">
    <source>
        <dbReference type="ARBA" id="ARBA00022833"/>
    </source>
</evidence>
<proteinExistence type="predicted"/>
<dbReference type="GO" id="GO:0003677">
    <property type="term" value="F:DNA binding"/>
    <property type="evidence" value="ECO:0007669"/>
    <property type="project" value="InterPro"/>
</dbReference>
<keyword evidence="3" id="KW-0862">Zinc</keyword>
<name>A0A4D6EIS6_9VIRU</name>
<dbReference type="InterPro" id="IPR012337">
    <property type="entry name" value="RNaseH-like_sf"/>
</dbReference>
<evidence type="ECO:0000256" key="2">
    <source>
        <dbReference type="ARBA" id="ARBA00022771"/>
    </source>
</evidence>
<feature type="region of interest" description="Disordered" evidence="4">
    <location>
        <begin position="1"/>
        <end position="42"/>
    </location>
</feature>
<feature type="region of interest" description="Disordered" evidence="4">
    <location>
        <begin position="455"/>
        <end position="484"/>
    </location>
</feature>
<evidence type="ECO:0000313" key="6">
    <source>
        <dbReference type="EMBL" id="QBZ81624.1"/>
    </source>
</evidence>
<dbReference type="InterPro" id="IPR003656">
    <property type="entry name" value="Znf_BED"/>
</dbReference>
<feature type="compositionally biased region" description="Polar residues" evidence="4">
    <location>
        <begin position="1"/>
        <end position="13"/>
    </location>
</feature>
<evidence type="ECO:0000256" key="4">
    <source>
        <dbReference type="SAM" id="MobiDB-lite"/>
    </source>
</evidence>
<protein>
    <submittedName>
        <fullName evidence="6">Zinc-finger incomplete domain containing protein</fullName>
    </submittedName>
</protein>
<evidence type="ECO:0000259" key="5">
    <source>
        <dbReference type="Pfam" id="PF02892"/>
    </source>
</evidence>
<keyword evidence="2 6" id="KW-0863">Zinc-finger</keyword>
<dbReference type="GO" id="GO:0008270">
    <property type="term" value="F:zinc ion binding"/>
    <property type="evidence" value="ECO:0007669"/>
    <property type="project" value="UniProtKB-KW"/>
</dbReference>
<reference evidence="6" key="1">
    <citation type="journal article" date="2019" name="Front. Microbiol.">
        <title>Pandoravirus Celtis Illustrates the Microevolution Processes at Work in the Giant Pandoraviridae Genomes.</title>
        <authorList>
            <person name="Legendre M."/>
            <person name="Alempic J.M."/>
            <person name="Philippe N."/>
            <person name="Lartigue A."/>
            <person name="Jeudy S."/>
            <person name="Poirot O."/>
            <person name="Ta N.T."/>
            <person name="Nin S."/>
            <person name="Coute Y."/>
            <person name="Abergel C."/>
            <person name="Claverie J.M."/>
        </authorList>
    </citation>
    <scope>NUCLEOTIDE SEQUENCE</scope>
</reference>
<dbReference type="Pfam" id="PF02892">
    <property type="entry name" value="zf-BED"/>
    <property type="match status" value="1"/>
</dbReference>
<feature type="domain" description="BED-type" evidence="5">
    <location>
        <begin position="69"/>
        <end position="94"/>
    </location>
</feature>
<dbReference type="Proteomes" id="UP001237152">
    <property type="component" value="Segment"/>
</dbReference>
<organism evidence="6 7">
    <name type="scientific">Pandoravirus celtis</name>
    <dbReference type="NCBI Taxonomy" id="2568002"/>
    <lineage>
        <taxon>Viruses</taxon>
        <taxon>Pandoravirus</taxon>
    </lineage>
</organism>
<dbReference type="EMBL" id="MK174290">
    <property type="protein sequence ID" value="QBZ81624.1"/>
    <property type="molecule type" value="Genomic_DNA"/>
</dbReference>
<evidence type="ECO:0000313" key="7">
    <source>
        <dbReference type="Proteomes" id="UP001237152"/>
    </source>
</evidence>
<dbReference type="SUPFAM" id="SSF53098">
    <property type="entry name" value="Ribonuclease H-like"/>
    <property type="match status" value="1"/>
</dbReference>
<feature type="compositionally biased region" description="Basic and acidic residues" evidence="4">
    <location>
        <begin position="457"/>
        <end position="471"/>
    </location>
</feature>
<sequence length="579" mass="61582">MNRPSTTDISTQSSRKRICEPAPSSPSSLSDDDDSGVGAKPPCAKRARSLRANSVLGVHVAVTPTGCRRCMYCSDTFSPKTSVGNLRNHLVKKHGIGIGIVDGPARASPAPLANCPAESTLGTVVSEPTPLESRGPTCTPKTSTPLAAEAPVAIVARDAIDAIELPTLLVNLYPHGRERRLVVAVRGRVRQKDETATLVIADMDALAEIGDTLGATLETIARKWGLLGRLVAVCSNVPPTVSARVETALGVPVLPCAAGLFTTDAVSAAFDDTQVRRIVTRVVSKVMWDPTFVDYYCETRTRFARSALEHASRSTGAFPIPDRDRTAAGLLVDVLSPLDVAHGLITHPLMQGVGPIVAVTMRAAAVHHESARRRRQGSMPDDTDVIIIGMHMHIRDALAKSIDGILDTDAGLLAVFLDPRTKDLGFIPDAARRQALIARATGLLRSTLRSTAIDTVAPRHDGTSGGDDHHGVGKNGNNDKPTRNDPFFVNAVSTLFGDDAGRPGQDAQDSGADEIHAYEDTRPAPLFSPDTTPTDPAAWWRERRLIFPNLCQLARAYMGVSAVCVAPVGATRMTDTSAS</sequence>
<evidence type="ECO:0000256" key="1">
    <source>
        <dbReference type="ARBA" id="ARBA00022723"/>
    </source>
</evidence>
<gene>
    <name evidence="6" type="ORF">pclt_cds_1038</name>
</gene>
<keyword evidence="1" id="KW-0479">Metal-binding</keyword>
<accession>A0A4D6EIS6</accession>